<evidence type="ECO:0000313" key="8">
    <source>
        <dbReference type="Proteomes" id="UP000223366"/>
    </source>
</evidence>
<evidence type="ECO:0000256" key="4">
    <source>
        <dbReference type="ARBA" id="ARBA00022723"/>
    </source>
</evidence>
<dbReference type="InterPro" id="IPR013785">
    <property type="entry name" value="Aldolase_TIM"/>
</dbReference>
<dbReference type="PANTHER" id="PTHR30352:SF2">
    <property type="entry name" value="ANAEROBIC RIBONUCLEOSIDE-TRIPHOSPHATE REDUCTASE-ACTIVATING PROTEIN"/>
    <property type="match status" value="1"/>
</dbReference>
<dbReference type="GO" id="GO:0004748">
    <property type="term" value="F:ribonucleoside-diphosphate reductase activity, thioredoxin disulfide as acceptor"/>
    <property type="evidence" value="ECO:0007669"/>
    <property type="project" value="TreeGrafter"/>
</dbReference>
<evidence type="ECO:0000256" key="3">
    <source>
        <dbReference type="ARBA" id="ARBA00022691"/>
    </source>
</evidence>
<protein>
    <submittedName>
        <fullName evidence="7">Uncharacterized protein</fullName>
    </submittedName>
</protein>
<keyword evidence="2" id="KW-0004">4Fe-4S</keyword>
<dbReference type="PANTHER" id="PTHR30352">
    <property type="entry name" value="PYRUVATE FORMATE-LYASE-ACTIVATING ENZYME"/>
    <property type="match status" value="1"/>
</dbReference>
<proteinExistence type="predicted"/>
<dbReference type="GO" id="GO:0046872">
    <property type="term" value="F:metal ion binding"/>
    <property type="evidence" value="ECO:0007669"/>
    <property type="project" value="UniProtKB-KW"/>
</dbReference>
<dbReference type="InterPro" id="IPR007197">
    <property type="entry name" value="rSAM"/>
</dbReference>
<keyword evidence="3" id="KW-0949">S-adenosyl-L-methionine</keyword>
<accession>A0A9X7BTK6</accession>
<evidence type="ECO:0000256" key="1">
    <source>
        <dbReference type="ARBA" id="ARBA00001966"/>
    </source>
</evidence>
<keyword evidence="6" id="KW-0411">Iron-sulfur</keyword>
<evidence type="ECO:0000256" key="2">
    <source>
        <dbReference type="ARBA" id="ARBA00022485"/>
    </source>
</evidence>
<dbReference type="Gene3D" id="3.20.20.70">
    <property type="entry name" value="Aldolase class I"/>
    <property type="match status" value="1"/>
</dbReference>
<comment type="caution">
    <text evidence="7">The sequence shown here is derived from an EMBL/GenBank/DDBJ whole genome shotgun (WGS) entry which is preliminary data.</text>
</comment>
<dbReference type="AlphaFoldDB" id="A0A9X7BTK6"/>
<dbReference type="EMBL" id="NVDU01000003">
    <property type="protein sequence ID" value="PFV35746.1"/>
    <property type="molecule type" value="Genomic_DNA"/>
</dbReference>
<evidence type="ECO:0000313" key="7">
    <source>
        <dbReference type="EMBL" id="PFV35746.1"/>
    </source>
</evidence>
<sequence>MIIAVILMMKMMTTWKKIWRMKMMNNILRFIGVNRDTRTAGPGKRLEFFTKGCIRGVIAPCQGCFNESTWTFEGHYREMTVAEVVDVCHETAWNRQVTFCGGEPILQAKSIAQVAKRLKELDPTFHFVMYTAYKLDTLMKYGLKFTWLPKHGEGMKQALIKYCSGFMPWPNKIEFTILTPEDVKELMKYIDLIVDGDYQYDKRLTKATYMHEGWFIGSANQRVINCRKTLEEDNLSYWPADEYNEYIHSVVVPCKCCGHHTRRGFCSDLCQKRFSAREEELKLLGGA</sequence>
<dbReference type="Pfam" id="PF13353">
    <property type="entry name" value="Fer4_12"/>
    <property type="match status" value="1"/>
</dbReference>
<keyword evidence="4" id="KW-0479">Metal-binding</keyword>
<gene>
    <name evidence="7" type="ORF">COK99_01615</name>
</gene>
<dbReference type="SUPFAM" id="SSF102114">
    <property type="entry name" value="Radical SAM enzymes"/>
    <property type="match status" value="1"/>
</dbReference>
<comment type="cofactor">
    <cofactor evidence="1">
        <name>[4Fe-4S] cluster</name>
        <dbReference type="ChEBI" id="CHEBI:49883"/>
    </cofactor>
</comment>
<dbReference type="SFLD" id="SFLDS00029">
    <property type="entry name" value="Radical_SAM"/>
    <property type="match status" value="1"/>
</dbReference>
<evidence type="ECO:0000256" key="6">
    <source>
        <dbReference type="ARBA" id="ARBA00023014"/>
    </source>
</evidence>
<keyword evidence="5" id="KW-0408">Iron</keyword>
<reference evidence="7 8" key="1">
    <citation type="submission" date="2017-09" db="EMBL/GenBank/DDBJ databases">
        <title>Large-scale bioinformatics analysis of Bacillus genomes uncovers conserved roles of natural products in bacterial physiology.</title>
        <authorList>
            <consortium name="Agbiome Team Llc"/>
            <person name="Bleich R.M."/>
            <person name="Grubbs K.J."/>
            <person name="Santa Maria K.C."/>
            <person name="Allen S.E."/>
            <person name="Farag S."/>
            <person name="Shank E.A."/>
            <person name="Bowers A."/>
        </authorList>
    </citation>
    <scope>NUCLEOTIDE SEQUENCE [LARGE SCALE GENOMIC DNA]</scope>
    <source>
        <strain evidence="7 8">AFS060060</strain>
    </source>
</reference>
<evidence type="ECO:0000256" key="5">
    <source>
        <dbReference type="ARBA" id="ARBA00023004"/>
    </source>
</evidence>
<dbReference type="InterPro" id="IPR058240">
    <property type="entry name" value="rSAM_sf"/>
</dbReference>
<name>A0A9X7BTK6_BACTU</name>
<dbReference type="GO" id="GO:0051539">
    <property type="term" value="F:4 iron, 4 sulfur cluster binding"/>
    <property type="evidence" value="ECO:0007669"/>
    <property type="project" value="UniProtKB-KW"/>
</dbReference>
<dbReference type="InterPro" id="IPR034457">
    <property type="entry name" value="Organic_radical-activating"/>
</dbReference>
<dbReference type="Proteomes" id="UP000223366">
    <property type="component" value="Unassembled WGS sequence"/>
</dbReference>
<organism evidence="7 8">
    <name type="scientific">Bacillus thuringiensis</name>
    <dbReference type="NCBI Taxonomy" id="1428"/>
    <lineage>
        <taxon>Bacteria</taxon>
        <taxon>Bacillati</taxon>
        <taxon>Bacillota</taxon>
        <taxon>Bacilli</taxon>
        <taxon>Bacillales</taxon>
        <taxon>Bacillaceae</taxon>
        <taxon>Bacillus</taxon>
        <taxon>Bacillus cereus group</taxon>
    </lineage>
</organism>